<dbReference type="Pfam" id="PF00486">
    <property type="entry name" value="Trans_reg_C"/>
    <property type="match status" value="1"/>
</dbReference>
<evidence type="ECO:0000313" key="8">
    <source>
        <dbReference type="EMBL" id="GAA2785718.1"/>
    </source>
</evidence>
<accession>A0ABN3V9V2</accession>
<feature type="domain" description="Bacterial transcriptional activator" evidence="7">
    <location>
        <begin position="97"/>
        <end position="238"/>
    </location>
</feature>
<evidence type="ECO:0000256" key="1">
    <source>
        <dbReference type="ARBA" id="ARBA00005820"/>
    </source>
</evidence>
<dbReference type="SUPFAM" id="SSF48452">
    <property type="entry name" value="TPR-like"/>
    <property type="match status" value="3"/>
</dbReference>
<dbReference type="InterPro" id="IPR027417">
    <property type="entry name" value="P-loop_NTPase"/>
</dbReference>
<dbReference type="InterPro" id="IPR001867">
    <property type="entry name" value="OmpR/PhoB-type_DNA-bd"/>
</dbReference>
<evidence type="ECO:0000256" key="2">
    <source>
        <dbReference type="ARBA" id="ARBA00023015"/>
    </source>
</evidence>
<feature type="domain" description="OmpR/PhoB-type" evidence="6">
    <location>
        <begin position="16"/>
        <end position="90"/>
    </location>
</feature>
<dbReference type="RefSeq" id="WP_344679243.1">
    <property type="nucleotide sequence ID" value="NZ_BAAAUX010000011.1"/>
</dbReference>
<evidence type="ECO:0000259" key="7">
    <source>
        <dbReference type="SMART" id="SM01043"/>
    </source>
</evidence>
<dbReference type="Gene3D" id="1.25.40.10">
    <property type="entry name" value="Tetratricopeptide repeat domain"/>
    <property type="match status" value="3"/>
</dbReference>
<dbReference type="SMART" id="SM00862">
    <property type="entry name" value="Trans_reg_C"/>
    <property type="match status" value="1"/>
</dbReference>
<dbReference type="CDD" id="cd15831">
    <property type="entry name" value="BTAD"/>
    <property type="match status" value="1"/>
</dbReference>
<keyword evidence="4" id="KW-0804">Transcription</keyword>
<dbReference type="InterPro" id="IPR016032">
    <property type="entry name" value="Sig_transdc_resp-reg_C-effctor"/>
</dbReference>
<keyword evidence="9" id="KW-1185">Reference proteome</keyword>
<comment type="caution">
    <text evidence="8">The sequence shown here is derived from an EMBL/GenBank/DDBJ whole genome shotgun (WGS) entry which is preliminary data.</text>
</comment>
<dbReference type="InterPro" id="IPR019734">
    <property type="entry name" value="TPR_rpt"/>
</dbReference>
<evidence type="ECO:0000313" key="9">
    <source>
        <dbReference type="Proteomes" id="UP001500979"/>
    </source>
</evidence>
<dbReference type="Gene3D" id="1.10.10.10">
    <property type="entry name" value="Winged helix-like DNA-binding domain superfamily/Winged helix DNA-binding domain"/>
    <property type="match status" value="1"/>
</dbReference>
<gene>
    <name evidence="8" type="ORF">GCM10010470_19890</name>
</gene>
<dbReference type="EMBL" id="BAAAUX010000011">
    <property type="protein sequence ID" value="GAA2785718.1"/>
    <property type="molecule type" value="Genomic_DNA"/>
</dbReference>
<evidence type="ECO:0000259" key="6">
    <source>
        <dbReference type="SMART" id="SM00862"/>
    </source>
</evidence>
<dbReference type="InterPro" id="IPR005158">
    <property type="entry name" value="BTAD"/>
</dbReference>
<dbReference type="SUPFAM" id="SSF52540">
    <property type="entry name" value="P-loop containing nucleoside triphosphate hydrolases"/>
    <property type="match status" value="1"/>
</dbReference>
<dbReference type="Pfam" id="PF03704">
    <property type="entry name" value="BTAD"/>
    <property type="match status" value="1"/>
</dbReference>
<dbReference type="SMART" id="SM01043">
    <property type="entry name" value="BTAD"/>
    <property type="match status" value="1"/>
</dbReference>
<dbReference type="PANTHER" id="PTHR35807">
    <property type="entry name" value="TRANSCRIPTIONAL REGULATOR REDD-RELATED"/>
    <property type="match status" value="1"/>
</dbReference>
<dbReference type="InterPro" id="IPR011990">
    <property type="entry name" value="TPR-like_helical_dom_sf"/>
</dbReference>
<dbReference type="SMART" id="SM00028">
    <property type="entry name" value="TPR"/>
    <property type="match status" value="5"/>
</dbReference>
<proteinExistence type="inferred from homology"/>
<dbReference type="PROSITE" id="PS50005">
    <property type="entry name" value="TPR"/>
    <property type="match status" value="1"/>
</dbReference>
<reference evidence="8 9" key="1">
    <citation type="journal article" date="2019" name="Int. J. Syst. Evol. Microbiol.">
        <title>The Global Catalogue of Microorganisms (GCM) 10K type strain sequencing project: providing services to taxonomists for standard genome sequencing and annotation.</title>
        <authorList>
            <consortium name="The Broad Institute Genomics Platform"/>
            <consortium name="The Broad Institute Genome Sequencing Center for Infectious Disease"/>
            <person name="Wu L."/>
            <person name="Ma J."/>
        </authorList>
    </citation>
    <scope>NUCLEOTIDE SEQUENCE [LARGE SCALE GENOMIC DNA]</scope>
    <source>
        <strain evidence="8 9">JCM 9383</strain>
    </source>
</reference>
<dbReference type="Proteomes" id="UP001500979">
    <property type="component" value="Unassembled WGS sequence"/>
</dbReference>
<keyword evidence="3" id="KW-0238">DNA-binding</keyword>
<evidence type="ECO:0000256" key="4">
    <source>
        <dbReference type="ARBA" id="ARBA00023163"/>
    </source>
</evidence>
<sequence>MTRIRLLGPVELLRADGTVAGLGAAKRRSVLAALALELNQVVSGDRLMDIVWDGNPPRSAKAALQGHIAQLRKDLGDGVELVTRSPGYQLVADRSLLDVTRFEDLLAEAANTSDAEAVELLNSALALRRGPAMSDVPAERLHREVSARLEESAVNAVQELGRRLLRLGRAAEAVDRLREAVALRPLREPLVEKLVLSLHQAGRQAEALDVYHETRARLADELGVDPGPGLLAALNTVLETEEPPATPAAVPAQLPRQNRGFVGRSAELAELGSGRDGDGAIRILTGPAGVGKTALALRWAHQVAARFPDGNLFCDLRGFDETEPVDPGQVLTGFLRALGVPDARIPADLEERAALYRSVLAGRRMLVILDNARSADQVRPLLPGTSGCEVLVSSRSRLDDLTATEGALRMTVPALSREAAVRVLGVVLGAERVAAEPEAAAELAELCDRLPLALRIAAARGSGQPHTTVRSLVEALSDEHHRLCELSLPDSGAAVRSALTWSYHQLDPGSARLFRLLSRHPGVDVDRYAAAALAGTTIAQSQVHLERLLAVHLLHRTGTDRYGRHDLVRLYTTTVADEEPAAERDAATARLLDYYLHTVDAGRRLITDSAWQPRIRAEHRPAESPELSTVTAALGWFRAEEDNLHNALASAAAGGLWDRACGLALCMERFHYHLGDLSSQAEVAQRGLVTARELGDARAQAMFHIHLGENLVQFGHPDNAVMHGEQALRLSAGDPLDTCNALLGLGLFLHASGMHADALGHAAESITLARSIRNIAVEAYASILRASILRAEGDRTAALGALRRAVDLASEHGRDVHGSVVLLIAGELMQGFGMDSQALGLFHRGLAVARDTEDLVFQARHHRSIGNAMAQLDNPAAALPHWTRAERLYSVLGLPEGSDVRECITGANAAVPAVADARAG</sequence>
<evidence type="ECO:0000256" key="5">
    <source>
        <dbReference type="PROSITE-ProRule" id="PRU00339"/>
    </source>
</evidence>
<dbReference type="InterPro" id="IPR036388">
    <property type="entry name" value="WH-like_DNA-bd_sf"/>
</dbReference>
<dbReference type="PANTHER" id="PTHR35807:SF1">
    <property type="entry name" value="TRANSCRIPTIONAL REGULATOR REDD"/>
    <property type="match status" value="1"/>
</dbReference>
<evidence type="ECO:0000256" key="3">
    <source>
        <dbReference type="ARBA" id="ARBA00023125"/>
    </source>
</evidence>
<dbReference type="InterPro" id="IPR051677">
    <property type="entry name" value="AfsR-DnrI-RedD_regulator"/>
</dbReference>
<dbReference type="SUPFAM" id="SSF46894">
    <property type="entry name" value="C-terminal effector domain of the bipartite response regulators"/>
    <property type="match status" value="1"/>
</dbReference>
<keyword evidence="2" id="KW-0805">Transcription regulation</keyword>
<protein>
    <submittedName>
        <fullName evidence="8">Tetratricopeptide repeat protein</fullName>
    </submittedName>
</protein>
<feature type="repeat" description="TPR" evidence="5">
    <location>
        <begin position="154"/>
        <end position="187"/>
    </location>
</feature>
<name>A0ABN3V9V2_9PSEU</name>
<organism evidence="8 9">
    <name type="scientific">Saccharopolyspora taberi</name>
    <dbReference type="NCBI Taxonomy" id="60895"/>
    <lineage>
        <taxon>Bacteria</taxon>
        <taxon>Bacillati</taxon>
        <taxon>Actinomycetota</taxon>
        <taxon>Actinomycetes</taxon>
        <taxon>Pseudonocardiales</taxon>
        <taxon>Pseudonocardiaceae</taxon>
        <taxon>Saccharopolyspora</taxon>
    </lineage>
</organism>
<comment type="similarity">
    <text evidence="1">Belongs to the AfsR/DnrI/RedD regulatory family.</text>
</comment>
<keyword evidence="5" id="KW-0802">TPR repeat</keyword>